<dbReference type="GO" id="GO:0016192">
    <property type="term" value="P:vesicle-mediated transport"/>
    <property type="evidence" value="ECO:0007669"/>
    <property type="project" value="TreeGrafter"/>
</dbReference>
<feature type="transmembrane region" description="Helical" evidence="7">
    <location>
        <begin position="42"/>
        <end position="61"/>
    </location>
</feature>
<dbReference type="GO" id="GO:0007029">
    <property type="term" value="P:endoplasmic reticulum organization"/>
    <property type="evidence" value="ECO:0007669"/>
    <property type="project" value="InterPro"/>
</dbReference>
<evidence type="ECO:0000256" key="5">
    <source>
        <dbReference type="ARBA" id="ARBA00022989"/>
    </source>
</evidence>
<evidence type="ECO:0000256" key="1">
    <source>
        <dbReference type="ARBA" id="ARBA00004477"/>
    </source>
</evidence>
<keyword evidence="3 7" id="KW-0812">Transmembrane</keyword>
<name>A0A9D4UM06_ADICA</name>
<evidence type="ECO:0000313" key="9">
    <source>
        <dbReference type="Proteomes" id="UP000886520"/>
    </source>
</evidence>
<evidence type="ECO:0000256" key="4">
    <source>
        <dbReference type="ARBA" id="ARBA00022824"/>
    </source>
</evidence>
<evidence type="ECO:0000313" key="8">
    <source>
        <dbReference type="EMBL" id="KAI5069931.1"/>
    </source>
</evidence>
<dbReference type="InterPro" id="IPR009787">
    <property type="entry name" value="Jagunal"/>
</dbReference>
<dbReference type="EMBL" id="JABFUD020000014">
    <property type="protein sequence ID" value="KAI5069931.1"/>
    <property type="molecule type" value="Genomic_DNA"/>
</dbReference>
<comment type="subcellular location">
    <subcellularLocation>
        <location evidence="1">Endoplasmic reticulum membrane</location>
        <topology evidence="1">Multi-pass membrane protein</topology>
    </subcellularLocation>
</comment>
<feature type="transmembrane region" description="Helical" evidence="7">
    <location>
        <begin position="99"/>
        <end position="122"/>
    </location>
</feature>
<evidence type="ECO:0000256" key="7">
    <source>
        <dbReference type="SAM" id="Phobius"/>
    </source>
</evidence>
<evidence type="ECO:0000256" key="2">
    <source>
        <dbReference type="ARBA" id="ARBA00008462"/>
    </source>
</evidence>
<evidence type="ECO:0000256" key="3">
    <source>
        <dbReference type="ARBA" id="ARBA00022692"/>
    </source>
</evidence>
<protein>
    <submittedName>
        <fullName evidence="8">Uncharacterized protein</fullName>
    </submittedName>
</protein>
<gene>
    <name evidence="8" type="ORF">GOP47_0014274</name>
</gene>
<comment type="caution">
    <text evidence="8">The sequence shown here is derived from an EMBL/GenBank/DDBJ whole genome shotgun (WGS) entry which is preliminary data.</text>
</comment>
<feature type="transmembrane region" description="Helical" evidence="7">
    <location>
        <begin position="67"/>
        <end position="87"/>
    </location>
</feature>
<keyword evidence="9" id="KW-1185">Reference proteome</keyword>
<evidence type="ECO:0000256" key="6">
    <source>
        <dbReference type="ARBA" id="ARBA00023136"/>
    </source>
</evidence>
<dbReference type="OrthoDB" id="1915239at2759"/>
<comment type="similarity">
    <text evidence="2">Belongs to the jagunal family.</text>
</comment>
<dbReference type="PANTHER" id="PTHR20955">
    <property type="entry name" value="PROTEIN JAGUNAL HOMOLOG 1"/>
    <property type="match status" value="1"/>
</dbReference>
<organism evidence="8 9">
    <name type="scientific">Adiantum capillus-veneris</name>
    <name type="common">Maidenhair fern</name>
    <dbReference type="NCBI Taxonomy" id="13818"/>
    <lineage>
        <taxon>Eukaryota</taxon>
        <taxon>Viridiplantae</taxon>
        <taxon>Streptophyta</taxon>
        <taxon>Embryophyta</taxon>
        <taxon>Tracheophyta</taxon>
        <taxon>Polypodiopsida</taxon>
        <taxon>Polypodiidae</taxon>
        <taxon>Polypodiales</taxon>
        <taxon>Pteridineae</taxon>
        <taxon>Pteridaceae</taxon>
        <taxon>Vittarioideae</taxon>
        <taxon>Adiantum</taxon>
    </lineage>
</organism>
<sequence length="171" mass="18727">MRPRSAGASRPVGTDGTDHPYRMTVDMRYKKVVEKKLQLQKLLVAQAVFHLIKAVQVVLMALNMEPIATTTIAACCFGGAAVLSGTVGLKWTSSRLLQLFLFATGAALMLSFLPLLLGYPKVLRSFRSNTGYKLLVFDGLEVAQDIVGVILQLFEISTSLSLLQQLSRKRA</sequence>
<dbReference type="AlphaFoldDB" id="A0A9D4UM06"/>
<keyword evidence="5 7" id="KW-1133">Transmembrane helix</keyword>
<dbReference type="Proteomes" id="UP000886520">
    <property type="component" value="Chromosome 14"/>
</dbReference>
<accession>A0A9D4UM06</accession>
<dbReference type="PANTHER" id="PTHR20955:SF1">
    <property type="entry name" value="PROTEIN JAGUNAL HOMOLOG 1"/>
    <property type="match status" value="1"/>
</dbReference>
<keyword evidence="6 7" id="KW-0472">Membrane</keyword>
<proteinExistence type="inferred from homology"/>
<keyword evidence="4" id="KW-0256">Endoplasmic reticulum</keyword>
<dbReference type="Pfam" id="PF07086">
    <property type="entry name" value="Jagunal"/>
    <property type="match status" value="1"/>
</dbReference>
<reference evidence="8" key="1">
    <citation type="submission" date="2021-01" db="EMBL/GenBank/DDBJ databases">
        <title>Adiantum capillus-veneris genome.</title>
        <authorList>
            <person name="Fang Y."/>
            <person name="Liao Q."/>
        </authorList>
    </citation>
    <scope>NUCLEOTIDE SEQUENCE</scope>
    <source>
        <strain evidence="8">H3</strain>
        <tissue evidence="8">Leaf</tissue>
    </source>
</reference>
<dbReference type="GO" id="GO:0005789">
    <property type="term" value="C:endoplasmic reticulum membrane"/>
    <property type="evidence" value="ECO:0007669"/>
    <property type="project" value="UniProtKB-SubCell"/>
</dbReference>